<reference evidence="6" key="1">
    <citation type="submission" date="2017-11" db="EMBL/GenBank/DDBJ databases">
        <authorList>
            <person name="Duchaud E."/>
        </authorList>
    </citation>
    <scope>NUCLEOTIDE SEQUENCE [LARGE SCALE GENOMIC DNA]</scope>
    <source>
        <strain evidence="6">Tenacibaculum sp. TNO020</strain>
    </source>
</reference>
<dbReference type="PANTHER" id="PTHR30408">
    <property type="entry name" value="TYPE-1 RESTRICTION ENZYME ECOKI SPECIFICITY PROTEIN"/>
    <property type="match status" value="1"/>
</dbReference>
<dbReference type="GO" id="GO:0009307">
    <property type="term" value="P:DNA restriction-modification system"/>
    <property type="evidence" value="ECO:0007669"/>
    <property type="project" value="UniProtKB-KW"/>
</dbReference>
<dbReference type="AlphaFoldDB" id="A0A2H1YEJ4"/>
<dbReference type="InterPro" id="IPR044946">
    <property type="entry name" value="Restrct_endonuc_typeI_TRD_sf"/>
</dbReference>
<feature type="domain" description="Type I restriction modification DNA specificity" evidence="4">
    <location>
        <begin position="193"/>
        <end position="362"/>
    </location>
</feature>
<evidence type="ECO:0000256" key="3">
    <source>
        <dbReference type="ARBA" id="ARBA00023125"/>
    </source>
</evidence>
<evidence type="ECO:0000313" key="5">
    <source>
        <dbReference type="EMBL" id="SOS73919.1"/>
    </source>
</evidence>
<dbReference type="InterPro" id="IPR000055">
    <property type="entry name" value="Restrct_endonuc_typeI_TRD"/>
</dbReference>
<evidence type="ECO:0000256" key="1">
    <source>
        <dbReference type="ARBA" id="ARBA00010923"/>
    </source>
</evidence>
<dbReference type="RefSeq" id="WP_101916443.1">
    <property type="nucleotide sequence ID" value="NZ_OENF01000001.1"/>
</dbReference>
<evidence type="ECO:0000256" key="2">
    <source>
        <dbReference type="ARBA" id="ARBA00022747"/>
    </source>
</evidence>
<accession>A0A2H1YEJ4</accession>
<dbReference type="CDD" id="cd17251">
    <property type="entry name" value="RMtype1_S_HinAWORF1578P-TRD2-CR2_like"/>
    <property type="match status" value="1"/>
</dbReference>
<sequence>MIEYKLKELLEIKNGRDYKHLKKGNIPVYGSGGLMRYVDEYLYKGKSVLLPRKGTLSNIQYVNEAFWTVDTIYYSIVDENKAEPYYLYNYVKLLDLKHLNTGTGVPSMTFGAYYDIPIKLPNLQTQKSIAKVLSDLDSKIAINNKINAALEAMAKTLYDYWFVQFDFPDKNGKPYKSSEGKMIFNEELKREIPVGWEVEALSEIESNIITGKTPSTKKEEFYNGEIPFITIGDVRGNMHITKTVQTLSELGGNQNSNKFLPKGSICVTCIASPGLVGFVTKDSQSNQQINSIICKNDELRFYLYFYLKDYFKFAKASSGSTFSNMNKGDFSAIKTVKPNDKILIDFSKILNPIINKILKNQLENQKLSELRDWLLPMLMNGQVRVGEK</sequence>
<dbReference type="GO" id="GO:0003677">
    <property type="term" value="F:DNA binding"/>
    <property type="evidence" value="ECO:0007669"/>
    <property type="project" value="UniProtKB-KW"/>
</dbReference>
<keyword evidence="6" id="KW-1185">Reference proteome</keyword>
<evidence type="ECO:0000259" key="4">
    <source>
        <dbReference type="Pfam" id="PF01420"/>
    </source>
</evidence>
<evidence type="ECO:0000313" key="6">
    <source>
        <dbReference type="Proteomes" id="UP000234211"/>
    </source>
</evidence>
<dbReference type="Gene3D" id="3.90.220.20">
    <property type="entry name" value="DNA methylase specificity domains"/>
    <property type="match status" value="2"/>
</dbReference>
<protein>
    <submittedName>
        <fullName evidence="5">Type I restriction-modification system specificity determinant protein</fullName>
    </submittedName>
</protein>
<dbReference type="Gene3D" id="1.10.287.1120">
    <property type="entry name" value="Bipartite methylase S protein"/>
    <property type="match status" value="1"/>
</dbReference>
<dbReference type="InterPro" id="IPR052021">
    <property type="entry name" value="Type-I_RS_S_subunit"/>
</dbReference>
<name>A0A2H1YEJ4_9FLAO</name>
<comment type="similarity">
    <text evidence="1">Belongs to the type-I restriction system S methylase family.</text>
</comment>
<dbReference type="OrthoDB" id="9816225at2"/>
<dbReference type="SUPFAM" id="SSF116734">
    <property type="entry name" value="DNA methylase specificity domain"/>
    <property type="match status" value="2"/>
</dbReference>
<gene>
    <name evidence="5" type="ORF">TNO020_10031</name>
</gene>
<dbReference type="Proteomes" id="UP000234211">
    <property type="component" value="Unassembled WGS sequence"/>
</dbReference>
<feature type="domain" description="Type I restriction modification DNA specificity" evidence="4">
    <location>
        <begin position="3"/>
        <end position="151"/>
    </location>
</feature>
<proteinExistence type="inferred from homology"/>
<keyword evidence="3" id="KW-0238">DNA-binding</keyword>
<keyword evidence="2" id="KW-0680">Restriction system</keyword>
<dbReference type="CDD" id="cd17288">
    <property type="entry name" value="RMtype1_S_LlaAI06ORF1089P_TRD1-CR1_like"/>
    <property type="match status" value="1"/>
</dbReference>
<dbReference type="EMBL" id="OENF01000001">
    <property type="protein sequence ID" value="SOS73919.1"/>
    <property type="molecule type" value="Genomic_DNA"/>
</dbReference>
<dbReference type="PANTHER" id="PTHR30408:SF13">
    <property type="entry name" value="TYPE I RESTRICTION ENZYME HINDI SPECIFICITY SUBUNIT"/>
    <property type="match status" value="1"/>
</dbReference>
<dbReference type="Pfam" id="PF01420">
    <property type="entry name" value="Methylase_S"/>
    <property type="match status" value="2"/>
</dbReference>
<organism evidence="5 6">
    <name type="scientific">Tenacibaculum piscium</name>
    <dbReference type="NCBI Taxonomy" id="1458515"/>
    <lineage>
        <taxon>Bacteria</taxon>
        <taxon>Pseudomonadati</taxon>
        <taxon>Bacteroidota</taxon>
        <taxon>Flavobacteriia</taxon>
        <taxon>Flavobacteriales</taxon>
        <taxon>Flavobacteriaceae</taxon>
        <taxon>Tenacibaculum</taxon>
    </lineage>
</organism>